<dbReference type="KEGG" id="hir:HETIRDRAFT_476658"/>
<dbReference type="InParanoid" id="W4K6F7"/>
<dbReference type="STRING" id="747525.W4K6F7"/>
<keyword evidence="3" id="KW-0698">rRNA processing</keyword>
<dbReference type="InterPro" id="IPR011990">
    <property type="entry name" value="TPR-like_helical_dom_sf"/>
</dbReference>
<dbReference type="GeneID" id="20677705"/>
<evidence type="ECO:0000259" key="7">
    <source>
        <dbReference type="Pfam" id="PF08640"/>
    </source>
</evidence>
<dbReference type="SUPFAM" id="SSF48452">
    <property type="entry name" value="TPR-like"/>
    <property type="match status" value="1"/>
</dbReference>
<dbReference type="EMBL" id="KI925459">
    <property type="protein sequence ID" value="ETW80930.1"/>
    <property type="molecule type" value="Genomic_DNA"/>
</dbReference>
<keyword evidence="9" id="KW-1185">Reference proteome</keyword>
<feature type="domain" description="U3 small nucleolar RNA-associated protein 6 N-terminal" evidence="7">
    <location>
        <begin position="9"/>
        <end position="91"/>
    </location>
</feature>
<dbReference type="InterPro" id="IPR003107">
    <property type="entry name" value="HAT"/>
</dbReference>
<dbReference type="GO" id="GO:0032040">
    <property type="term" value="C:small-subunit processome"/>
    <property type="evidence" value="ECO:0007669"/>
    <property type="project" value="TreeGrafter"/>
</dbReference>
<dbReference type="OrthoDB" id="28112at2759"/>
<feature type="compositionally biased region" description="Basic and acidic residues" evidence="6">
    <location>
        <begin position="206"/>
        <end position="224"/>
    </location>
</feature>
<evidence type="ECO:0000256" key="2">
    <source>
        <dbReference type="ARBA" id="ARBA00010734"/>
    </source>
</evidence>
<dbReference type="Gene3D" id="1.25.40.10">
    <property type="entry name" value="Tetratricopeptide repeat domain"/>
    <property type="match status" value="1"/>
</dbReference>
<keyword evidence="5" id="KW-0539">Nucleus</keyword>
<dbReference type="GO" id="GO:0000462">
    <property type="term" value="P:maturation of SSU-rRNA from tricistronic rRNA transcript (SSU-rRNA, 5.8S rRNA, LSU-rRNA)"/>
    <property type="evidence" value="ECO:0007669"/>
    <property type="project" value="InterPro"/>
</dbReference>
<keyword evidence="4" id="KW-0677">Repeat</keyword>
<dbReference type="Pfam" id="PF08640">
    <property type="entry name" value="U3_assoc_6"/>
    <property type="match status" value="1"/>
</dbReference>
<protein>
    <recommendedName>
        <fullName evidence="7">U3 small nucleolar RNA-associated protein 6 N-terminal domain-containing protein</fullName>
    </recommendedName>
</protein>
<evidence type="ECO:0000313" key="8">
    <source>
        <dbReference type="EMBL" id="ETW80930.1"/>
    </source>
</evidence>
<evidence type="ECO:0000256" key="6">
    <source>
        <dbReference type="SAM" id="MobiDB-lite"/>
    </source>
</evidence>
<evidence type="ECO:0000256" key="4">
    <source>
        <dbReference type="ARBA" id="ARBA00022737"/>
    </source>
</evidence>
<dbReference type="PANTHER" id="PTHR23271">
    <property type="entry name" value="HEPATOCELLULAR CARCINOMA-ASSOCIATED ANTIGEN 66"/>
    <property type="match status" value="1"/>
</dbReference>
<comment type="subcellular location">
    <subcellularLocation>
        <location evidence="1">Nucleus</location>
        <location evidence="1">Nucleolus</location>
    </subcellularLocation>
</comment>
<dbReference type="Proteomes" id="UP000030671">
    <property type="component" value="Unassembled WGS sequence"/>
</dbReference>
<sequence>MEKVQFQQEQMLAELKDFAQKGLFTQKEIKHIMKKRTAFETALVRRVAKKGDFLRYAAYEMSLDSLRKKRLERLKLPPSPPSVSDYALVRRQFYIFERALKKFKADVGLWVQYINVAKHEGARALVGRITARALQLHPNTPALYILAASHELEHLSPSAARTLLQRGIRLNPDSVEMWREYVKMELGFVEGLRRRWELLGIQLDSKGKGKDVRPTMDLDGAHDAGDEEDQDRSEGMDVDEDTNGDAAKHEIMEGIIVKSVISSAVKALPTIGLFKSLKDLISAYPSPAPLRDAILDHLFALLRLTLPTDPEAVKLHATRSLTPDLAGEKLIGRLKDANEELTQAITDCGSDRQGICERYADFVQEWCQRDIDGPLKLYLVASLQSLANKTFEPALLAAHLELLITVSDTSLPTPGKIVHLARKYTTKQPTSAVVWLARLAVEAKLGSGEDARTAWAEARGATKGQRMEDVWIWGLEQTFGESPEERTRLLEGMLADSMRDSCLRTVHETLLVRYAQLALDGLSVGSDSDRDDAATRGAGVVRRIAHMYLPTGRVWAAVFEAADAGGMCVLRGVYDMWMLTDVRAATLAWGTWLLGQGRGAEAKDAVVRARSMLGSEERALLEKAWTEAVAGEDRRAGTEEAEER</sequence>
<comment type="similarity">
    <text evidence="2">Belongs to the UTP6 family.</text>
</comment>
<evidence type="ECO:0000256" key="1">
    <source>
        <dbReference type="ARBA" id="ARBA00004604"/>
    </source>
</evidence>
<gene>
    <name evidence="8" type="ORF">HETIRDRAFT_476658</name>
</gene>
<accession>W4K6F7</accession>
<dbReference type="InterPro" id="IPR055347">
    <property type="entry name" value="UTP6_N"/>
</dbReference>
<dbReference type="PANTHER" id="PTHR23271:SF1">
    <property type="entry name" value="U3 SMALL NUCLEOLAR RNA-ASSOCIATED PROTEIN 6 HOMOLOG"/>
    <property type="match status" value="1"/>
</dbReference>
<dbReference type="RefSeq" id="XP_009547622.1">
    <property type="nucleotide sequence ID" value="XM_009549327.1"/>
</dbReference>
<dbReference type="HOGENOM" id="CLU_026025_1_1_1"/>
<evidence type="ECO:0000313" key="9">
    <source>
        <dbReference type="Proteomes" id="UP000030671"/>
    </source>
</evidence>
<proteinExistence type="inferred from homology"/>
<evidence type="ECO:0000256" key="3">
    <source>
        <dbReference type="ARBA" id="ARBA00022552"/>
    </source>
</evidence>
<name>W4K6F7_HETIT</name>
<dbReference type="SMART" id="SM00386">
    <property type="entry name" value="HAT"/>
    <property type="match status" value="4"/>
</dbReference>
<dbReference type="AlphaFoldDB" id="W4K6F7"/>
<organism evidence="8 9">
    <name type="scientific">Heterobasidion irregulare (strain TC 32-1)</name>
    <dbReference type="NCBI Taxonomy" id="747525"/>
    <lineage>
        <taxon>Eukaryota</taxon>
        <taxon>Fungi</taxon>
        <taxon>Dikarya</taxon>
        <taxon>Basidiomycota</taxon>
        <taxon>Agaricomycotina</taxon>
        <taxon>Agaricomycetes</taxon>
        <taxon>Russulales</taxon>
        <taxon>Bondarzewiaceae</taxon>
        <taxon>Heterobasidion</taxon>
        <taxon>Heterobasidion annosum species complex</taxon>
    </lineage>
</organism>
<feature type="compositionally biased region" description="Acidic residues" evidence="6">
    <location>
        <begin position="225"/>
        <end position="242"/>
    </location>
</feature>
<evidence type="ECO:0000256" key="5">
    <source>
        <dbReference type="ARBA" id="ARBA00023242"/>
    </source>
</evidence>
<feature type="region of interest" description="Disordered" evidence="6">
    <location>
        <begin position="206"/>
        <end position="242"/>
    </location>
</feature>
<dbReference type="eggNOG" id="KOG2396">
    <property type="taxonomic scope" value="Eukaryota"/>
</dbReference>
<dbReference type="GO" id="GO:0034388">
    <property type="term" value="C:Pwp2p-containing subcomplex of 90S preribosome"/>
    <property type="evidence" value="ECO:0007669"/>
    <property type="project" value="TreeGrafter"/>
</dbReference>
<reference evidence="8 9" key="1">
    <citation type="journal article" date="2012" name="New Phytol.">
        <title>Insight into trade-off between wood decay and parasitism from the genome of a fungal forest pathogen.</title>
        <authorList>
            <person name="Olson A."/>
            <person name="Aerts A."/>
            <person name="Asiegbu F."/>
            <person name="Belbahri L."/>
            <person name="Bouzid O."/>
            <person name="Broberg A."/>
            <person name="Canback B."/>
            <person name="Coutinho P.M."/>
            <person name="Cullen D."/>
            <person name="Dalman K."/>
            <person name="Deflorio G."/>
            <person name="van Diepen L.T."/>
            <person name="Dunand C."/>
            <person name="Duplessis S."/>
            <person name="Durling M."/>
            <person name="Gonthier P."/>
            <person name="Grimwood J."/>
            <person name="Fossdal C.G."/>
            <person name="Hansson D."/>
            <person name="Henrissat B."/>
            <person name="Hietala A."/>
            <person name="Himmelstrand K."/>
            <person name="Hoffmeister D."/>
            <person name="Hogberg N."/>
            <person name="James T.Y."/>
            <person name="Karlsson M."/>
            <person name="Kohler A."/>
            <person name="Kues U."/>
            <person name="Lee Y.H."/>
            <person name="Lin Y.C."/>
            <person name="Lind M."/>
            <person name="Lindquist E."/>
            <person name="Lombard V."/>
            <person name="Lucas S."/>
            <person name="Lunden K."/>
            <person name="Morin E."/>
            <person name="Murat C."/>
            <person name="Park J."/>
            <person name="Raffaello T."/>
            <person name="Rouze P."/>
            <person name="Salamov A."/>
            <person name="Schmutz J."/>
            <person name="Solheim H."/>
            <person name="Stahlberg J."/>
            <person name="Velez H."/>
            <person name="de Vries R.P."/>
            <person name="Wiebenga A."/>
            <person name="Woodward S."/>
            <person name="Yakovlev I."/>
            <person name="Garbelotto M."/>
            <person name="Martin F."/>
            <person name="Grigoriev I.V."/>
            <person name="Stenlid J."/>
        </authorList>
    </citation>
    <scope>NUCLEOTIDE SEQUENCE [LARGE SCALE GENOMIC DNA]</scope>
    <source>
        <strain evidence="8 9">TC 32-1</strain>
    </source>
</reference>
<dbReference type="GO" id="GO:0030515">
    <property type="term" value="F:snoRNA binding"/>
    <property type="evidence" value="ECO:0007669"/>
    <property type="project" value="InterPro"/>
</dbReference>
<dbReference type="InterPro" id="IPR013949">
    <property type="entry name" value="Utp6"/>
</dbReference>